<reference evidence="10" key="1">
    <citation type="journal article" date="2020" name="Stud. Mycol.">
        <title>101 Dothideomycetes genomes: a test case for predicting lifestyles and emergence of pathogens.</title>
        <authorList>
            <person name="Haridas S."/>
            <person name="Albert R."/>
            <person name="Binder M."/>
            <person name="Bloem J."/>
            <person name="Labutti K."/>
            <person name="Salamov A."/>
            <person name="Andreopoulos B."/>
            <person name="Baker S."/>
            <person name="Barry K."/>
            <person name="Bills G."/>
            <person name="Bluhm B."/>
            <person name="Cannon C."/>
            <person name="Castanera R."/>
            <person name="Culley D."/>
            <person name="Daum C."/>
            <person name="Ezra D."/>
            <person name="Gonzalez J."/>
            <person name="Henrissat B."/>
            <person name="Kuo A."/>
            <person name="Liang C."/>
            <person name="Lipzen A."/>
            <person name="Lutzoni F."/>
            <person name="Magnuson J."/>
            <person name="Mondo S."/>
            <person name="Nolan M."/>
            <person name="Ohm R."/>
            <person name="Pangilinan J."/>
            <person name="Park H.-J."/>
            <person name="Ramirez L."/>
            <person name="Alfaro M."/>
            <person name="Sun H."/>
            <person name="Tritt A."/>
            <person name="Yoshinaga Y."/>
            <person name="Zwiers L.-H."/>
            <person name="Turgeon B."/>
            <person name="Goodwin S."/>
            <person name="Spatafora J."/>
            <person name="Crous P."/>
            <person name="Grigoriev I."/>
        </authorList>
    </citation>
    <scope>NUCLEOTIDE SEQUENCE</scope>
    <source>
        <strain evidence="10">CBS 116435</strain>
    </source>
</reference>
<feature type="transmembrane region" description="Helical" evidence="9">
    <location>
        <begin position="41"/>
        <end position="59"/>
    </location>
</feature>
<feature type="binding site" evidence="8">
    <location>
        <position position="92"/>
    </location>
    <ligand>
        <name>Zn(2+)</name>
        <dbReference type="ChEBI" id="CHEBI:29105"/>
        <note>catalytic</note>
    </ligand>
</feature>
<organism evidence="10 11">
    <name type="scientific">Polychaeton citri CBS 116435</name>
    <dbReference type="NCBI Taxonomy" id="1314669"/>
    <lineage>
        <taxon>Eukaryota</taxon>
        <taxon>Fungi</taxon>
        <taxon>Dikarya</taxon>
        <taxon>Ascomycota</taxon>
        <taxon>Pezizomycotina</taxon>
        <taxon>Dothideomycetes</taxon>
        <taxon>Dothideomycetidae</taxon>
        <taxon>Capnodiales</taxon>
        <taxon>Capnodiaceae</taxon>
        <taxon>Polychaeton</taxon>
    </lineage>
</organism>
<evidence type="ECO:0000256" key="6">
    <source>
        <dbReference type="ARBA" id="ARBA00023136"/>
    </source>
</evidence>
<comment type="cofactor">
    <cofactor evidence="8">
        <name>Zn(2+)</name>
        <dbReference type="ChEBI" id="CHEBI:29105"/>
    </cofactor>
</comment>
<feature type="transmembrane region" description="Helical" evidence="9">
    <location>
        <begin position="212"/>
        <end position="234"/>
    </location>
</feature>
<comment type="similarity">
    <text evidence="2">Belongs to the alkaline ceramidase family.</text>
</comment>
<feature type="binding site" evidence="7">
    <location>
        <position position="31"/>
    </location>
    <ligand>
        <name>Ca(2+)</name>
        <dbReference type="ChEBI" id="CHEBI:29108"/>
    </ligand>
</feature>
<keyword evidence="6 9" id="KW-0472">Membrane</keyword>
<feature type="binding site" evidence="7">
    <location>
        <position position="33"/>
    </location>
    <ligand>
        <name>Ca(2+)</name>
        <dbReference type="ChEBI" id="CHEBI:29108"/>
    </ligand>
</feature>
<keyword evidence="7" id="KW-0106">Calcium</keyword>
<dbReference type="Pfam" id="PF05875">
    <property type="entry name" value="Ceramidase"/>
    <property type="match status" value="1"/>
</dbReference>
<proteinExistence type="inferred from homology"/>
<sequence length="329" mass="38432">MPERWLPSIAYPPPQPQGYGFWAPVTSTLNWCEEDYYATPYSAEVVNTFTNLLFMYLAFKGITNCLKHGHDTIFVVTFFGYLIVGSGSFAFHATLKYPMQLVDELSMIYTTCLMFWATFGHKKTKSTQVWLGIALASLALFITLYYHYLQDPLFHQNAYAILTAIVLFRSVYLMERNIRPHYRNRQEEGVKKIMSDAERAVQKRQDERDQEILRTMWTMIAIGLSVFLGGFAIWNLDNIFCSRLRFWRREYLGLPWGILLEGHGWWHLMTGLGAYFYIVWGVWLRHCLNGRQDEFTLDWPHWWSLPQVVSTGGLPSHANGSLKKYKKTI</sequence>
<comment type="caution">
    <text evidence="10">The sequence shown here is derived from an EMBL/GenBank/DDBJ whole genome shotgun (WGS) entry which is preliminary data.</text>
</comment>
<feature type="binding site" evidence="8">
    <location>
        <position position="263"/>
    </location>
    <ligand>
        <name>Zn(2+)</name>
        <dbReference type="ChEBI" id="CHEBI:29105"/>
        <note>catalytic</note>
    </ligand>
</feature>
<feature type="transmembrane region" description="Helical" evidence="9">
    <location>
        <begin position="97"/>
        <end position="117"/>
    </location>
</feature>
<dbReference type="AlphaFoldDB" id="A0A9P4URB7"/>
<feature type="transmembrane region" description="Helical" evidence="9">
    <location>
        <begin position="71"/>
        <end position="91"/>
    </location>
</feature>
<evidence type="ECO:0000256" key="9">
    <source>
        <dbReference type="SAM" id="Phobius"/>
    </source>
</evidence>
<dbReference type="GO" id="GO:0016811">
    <property type="term" value="F:hydrolase activity, acting on carbon-nitrogen (but not peptide) bonds, in linear amides"/>
    <property type="evidence" value="ECO:0007669"/>
    <property type="project" value="InterPro"/>
</dbReference>
<feature type="transmembrane region" description="Helical" evidence="9">
    <location>
        <begin position="264"/>
        <end position="284"/>
    </location>
</feature>
<dbReference type="GO" id="GO:0046514">
    <property type="term" value="P:ceramide catabolic process"/>
    <property type="evidence" value="ECO:0007669"/>
    <property type="project" value="TreeGrafter"/>
</dbReference>
<accession>A0A9P4URB7</accession>
<keyword evidence="3 9" id="KW-0812">Transmembrane</keyword>
<dbReference type="PANTHER" id="PTHR46187:SF3">
    <property type="entry name" value="ALKALINE CERAMIDASE 3"/>
    <property type="match status" value="1"/>
</dbReference>
<comment type="subcellular location">
    <subcellularLocation>
        <location evidence="1">Membrane</location>
        <topology evidence="1">Multi-pass membrane protein</topology>
    </subcellularLocation>
</comment>
<keyword evidence="11" id="KW-1185">Reference proteome</keyword>
<feature type="transmembrane region" description="Helical" evidence="9">
    <location>
        <begin position="129"/>
        <end position="148"/>
    </location>
</feature>
<evidence type="ECO:0000256" key="7">
    <source>
        <dbReference type="PIRSR" id="PIRSR608901-1"/>
    </source>
</evidence>
<dbReference type="GO" id="GO:0046872">
    <property type="term" value="F:metal ion binding"/>
    <property type="evidence" value="ECO:0007669"/>
    <property type="project" value="UniProtKB-KW"/>
</dbReference>
<dbReference type="PANTHER" id="PTHR46187">
    <property type="entry name" value="ALKALINE CERAMIDASE 3"/>
    <property type="match status" value="1"/>
</dbReference>
<name>A0A9P4URB7_9PEZI</name>
<keyword evidence="5 9" id="KW-1133">Transmembrane helix</keyword>
<dbReference type="OrthoDB" id="187171at2759"/>
<evidence type="ECO:0000256" key="3">
    <source>
        <dbReference type="ARBA" id="ARBA00022692"/>
    </source>
</evidence>
<feature type="transmembrane region" description="Helical" evidence="9">
    <location>
        <begin position="154"/>
        <end position="174"/>
    </location>
</feature>
<dbReference type="EMBL" id="MU003781">
    <property type="protein sequence ID" value="KAF2722653.1"/>
    <property type="molecule type" value="Genomic_DNA"/>
</dbReference>
<gene>
    <name evidence="10" type="ORF">K431DRAFT_293285</name>
</gene>
<feature type="binding site" evidence="8">
    <location>
        <position position="267"/>
    </location>
    <ligand>
        <name>Zn(2+)</name>
        <dbReference type="ChEBI" id="CHEBI:29105"/>
        <note>catalytic</note>
    </ligand>
</feature>
<evidence type="ECO:0000256" key="1">
    <source>
        <dbReference type="ARBA" id="ARBA00004141"/>
    </source>
</evidence>
<keyword evidence="7" id="KW-0479">Metal-binding</keyword>
<evidence type="ECO:0000256" key="2">
    <source>
        <dbReference type="ARBA" id="ARBA00009780"/>
    </source>
</evidence>
<dbReference type="GO" id="GO:0005789">
    <property type="term" value="C:endoplasmic reticulum membrane"/>
    <property type="evidence" value="ECO:0007669"/>
    <property type="project" value="TreeGrafter"/>
</dbReference>
<evidence type="ECO:0000313" key="11">
    <source>
        <dbReference type="Proteomes" id="UP000799441"/>
    </source>
</evidence>
<dbReference type="InterPro" id="IPR008901">
    <property type="entry name" value="ACER"/>
</dbReference>
<protein>
    <submittedName>
        <fullName evidence="10">Alkaline phytoceramidase</fullName>
    </submittedName>
</protein>
<feature type="binding site" evidence="7">
    <location>
        <position position="44"/>
    </location>
    <ligand>
        <name>Ca(2+)</name>
        <dbReference type="ChEBI" id="CHEBI:29108"/>
    </ligand>
</feature>
<evidence type="ECO:0000313" key="10">
    <source>
        <dbReference type="EMBL" id="KAF2722653.1"/>
    </source>
</evidence>
<evidence type="ECO:0000256" key="4">
    <source>
        <dbReference type="ARBA" id="ARBA00022801"/>
    </source>
</evidence>
<evidence type="ECO:0000256" key="5">
    <source>
        <dbReference type="ARBA" id="ARBA00022989"/>
    </source>
</evidence>
<keyword evidence="4" id="KW-0378">Hydrolase</keyword>
<evidence type="ECO:0000256" key="8">
    <source>
        <dbReference type="PIRSR" id="PIRSR608901-2"/>
    </source>
</evidence>
<dbReference type="Proteomes" id="UP000799441">
    <property type="component" value="Unassembled WGS sequence"/>
</dbReference>
<dbReference type="GO" id="GO:0046513">
    <property type="term" value="P:ceramide biosynthetic process"/>
    <property type="evidence" value="ECO:0007669"/>
    <property type="project" value="TreeGrafter"/>
</dbReference>
<keyword evidence="8" id="KW-0862">Zinc</keyword>